<dbReference type="EMBL" id="CAJNYV010002371">
    <property type="protein sequence ID" value="CAF3472976.1"/>
    <property type="molecule type" value="Genomic_DNA"/>
</dbReference>
<reference evidence="3" key="1">
    <citation type="submission" date="2021-02" db="EMBL/GenBank/DDBJ databases">
        <authorList>
            <person name="Nowell W R."/>
        </authorList>
    </citation>
    <scope>NUCLEOTIDE SEQUENCE</scope>
</reference>
<dbReference type="Proteomes" id="UP000663865">
    <property type="component" value="Unassembled WGS sequence"/>
</dbReference>
<sequence>MRRNTNGLIATALLIIAVGVYFFITRLPRCSRKLTITTFSPSGLLRINVSIFHTWHIPDWVQRYNVSHLFDWTWHKNGDYERCQNRITPPPHTFGCRAESPTVVNDALEYFRSHYDEGCIVDNAARLPNLVPHPLPRARSFFSTCYSLHINRAWALCRQRQSELDGFLPATTRFVTIVAFNAFVDTGHCHADVPGTAFAEEATFHLQGWTGKSCGNDAIDRIPQIEPKYRHKELINSIGTYLHAPGHFGPQQLPRLLRLLATAPETAKVLVAKGGVADSLLDVLIERGVVTRDRIVPFDQNARPNHFANMVYRSDSWPYLRGKEGAVCIHDRTDMQLVHRVLVGDEQPPISKRDRLILIKRKDGHARSIVEHLDMALLMASVVNKSKVPLNLHIEVFEARGHIRDHIALFRRARVIIGPHGAGMMNILWASRGTRVVEVGYTTGMTFPEMYAEMSLHLEHHYWVCKGYGDYSSPIHVDMEDFTYIFNEIIHEIEIEDQLSSWS</sequence>
<feature type="domain" description="Glycosyltransferase 61 catalytic" evidence="2">
    <location>
        <begin position="344"/>
        <end position="437"/>
    </location>
</feature>
<proteinExistence type="predicted"/>
<dbReference type="EMBL" id="CAJOBS010003236">
    <property type="protein sequence ID" value="CAF4849918.1"/>
    <property type="molecule type" value="Genomic_DNA"/>
</dbReference>
<feature type="transmembrane region" description="Helical" evidence="1">
    <location>
        <begin position="7"/>
        <end position="24"/>
    </location>
</feature>
<dbReference type="InterPro" id="IPR049625">
    <property type="entry name" value="Glyco_transf_61_cat"/>
</dbReference>
<evidence type="ECO:0000256" key="1">
    <source>
        <dbReference type="SAM" id="Phobius"/>
    </source>
</evidence>
<evidence type="ECO:0000313" key="4">
    <source>
        <dbReference type="EMBL" id="CAF4849918.1"/>
    </source>
</evidence>
<accession>A0A818FAB3</accession>
<keyword evidence="1" id="KW-0812">Transmembrane</keyword>
<keyword evidence="1" id="KW-0472">Membrane</keyword>
<keyword evidence="1" id="KW-1133">Transmembrane helix</keyword>
<dbReference type="Pfam" id="PF04577">
    <property type="entry name" value="Glyco_transf_61"/>
    <property type="match status" value="1"/>
</dbReference>
<dbReference type="GO" id="GO:0016757">
    <property type="term" value="F:glycosyltransferase activity"/>
    <property type="evidence" value="ECO:0007669"/>
    <property type="project" value="InterPro"/>
</dbReference>
<dbReference type="Proteomes" id="UP000663838">
    <property type="component" value="Unassembled WGS sequence"/>
</dbReference>
<evidence type="ECO:0000313" key="3">
    <source>
        <dbReference type="EMBL" id="CAF3472976.1"/>
    </source>
</evidence>
<gene>
    <name evidence="3" type="ORF">KIK155_LOCUS13960</name>
    <name evidence="4" type="ORF">TOA249_LOCUS26794</name>
</gene>
<dbReference type="AlphaFoldDB" id="A0A818FAB3"/>
<evidence type="ECO:0000313" key="5">
    <source>
        <dbReference type="Proteomes" id="UP000663865"/>
    </source>
</evidence>
<name>A0A818FAB3_9BILA</name>
<protein>
    <recommendedName>
        <fullName evidence="2">Glycosyltransferase 61 catalytic domain-containing protein</fullName>
    </recommendedName>
</protein>
<evidence type="ECO:0000259" key="2">
    <source>
        <dbReference type="Pfam" id="PF04577"/>
    </source>
</evidence>
<organism evidence="3 5">
    <name type="scientific">Rotaria socialis</name>
    <dbReference type="NCBI Taxonomy" id="392032"/>
    <lineage>
        <taxon>Eukaryota</taxon>
        <taxon>Metazoa</taxon>
        <taxon>Spiralia</taxon>
        <taxon>Gnathifera</taxon>
        <taxon>Rotifera</taxon>
        <taxon>Eurotatoria</taxon>
        <taxon>Bdelloidea</taxon>
        <taxon>Philodinida</taxon>
        <taxon>Philodinidae</taxon>
        <taxon>Rotaria</taxon>
    </lineage>
</organism>
<comment type="caution">
    <text evidence="3">The sequence shown here is derived from an EMBL/GenBank/DDBJ whole genome shotgun (WGS) entry which is preliminary data.</text>
</comment>